<evidence type="ECO:0000313" key="1">
    <source>
        <dbReference type="EMBL" id="CAD8188045.1"/>
    </source>
</evidence>
<sequence length="135" mass="16885">MINDFIKQLLMIKKLFYTFNFINLIQSNHLLQIRVLHFRKQNKAYYKLAQLYHTDIYSQKMLLKCSLKQIIFMRFYPIKEQYFTNLLEQKKNVQQLWSLRQYIEKQNFYKNKLIFKKIIKQIYFIHSNEENLKMN</sequence>
<dbReference type="Proteomes" id="UP000689195">
    <property type="component" value="Unassembled WGS sequence"/>
</dbReference>
<proteinExistence type="predicted"/>
<comment type="caution">
    <text evidence="1">The sequence shown here is derived from an EMBL/GenBank/DDBJ whole genome shotgun (WGS) entry which is preliminary data.</text>
</comment>
<reference evidence="1" key="1">
    <citation type="submission" date="2021-01" db="EMBL/GenBank/DDBJ databases">
        <authorList>
            <consortium name="Genoscope - CEA"/>
            <person name="William W."/>
        </authorList>
    </citation>
    <scope>NUCLEOTIDE SEQUENCE</scope>
</reference>
<dbReference type="EMBL" id="CAJJDO010000090">
    <property type="protein sequence ID" value="CAD8188045.1"/>
    <property type="molecule type" value="Genomic_DNA"/>
</dbReference>
<gene>
    <name evidence="1" type="ORF">PPENT_87.1.T0900173</name>
</gene>
<protein>
    <submittedName>
        <fullName evidence="1">Uncharacterized protein</fullName>
    </submittedName>
</protein>
<dbReference type="AlphaFoldDB" id="A0A8S1WH72"/>
<keyword evidence="2" id="KW-1185">Reference proteome</keyword>
<accession>A0A8S1WH72</accession>
<name>A0A8S1WH72_9CILI</name>
<organism evidence="1 2">
    <name type="scientific">Paramecium pentaurelia</name>
    <dbReference type="NCBI Taxonomy" id="43138"/>
    <lineage>
        <taxon>Eukaryota</taxon>
        <taxon>Sar</taxon>
        <taxon>Alveolata</taxon>
        <taxon>Ciliophora</taxon>
        <taxon>Intramacronucleata</taxon>
        <taxon>Oligohymenophorea</taxon>
        <taxon>Peniculida</taxon>
        <taxon>Parameciidae</taxon>
        <taxon>Paramecium</taxon>
    </lineage>
</organism>
<evidence type="ECO:0000313" key="2">
    <source>
        <dbReference type="Proteomes" id="UP000689195"/>
    </source>
</evidence>